<feature type="region of interest" description="Disordered" evidence="1">
    <location>
        <begin position="149"/>
        <end position="183"/>
    </location>
</feature>
<accession>A0AAN7ZDC0</accession>
<organism evidence="2 3">
    <name type="scientific">Xylaria bambusicola</name>
    <dbReference type="NCBI Taxonomy" id="326684"/>
    <lineage>
        <taxon>Eukaryota</taxon>
        <taxon>Fungi</taxon>
        <taxon>Dikarya</taxon>
        <taxon>Ascomycota</taxon>
        <taxon>Pezizomycotina</taxon>
        <taxon>Sordariomycetes</taxon>
        <taxon>Xylariomycetidae</taxon>
        <taxon>Xylariales</taxon>
        <taxon>Xylariaceae</taxon>
        <taxon>Xylaria</taxon>
    </lineage>
</organism>
<dbReference type="Proteomes" id="UP001305414">
    <property type="component" value="Unassembled WGS sequence"/>
</dbReference>
<proteinExistence type="predicted"/>
<keyword evidence="3" id="KW-1185">Reference proteome</keyword>
<evidence type="ECO:0000256" key="1">
    <source>
        <dbReference type="SAM" id="MobiDB-lite"/>
    </source>
</evidence>
<protein>
    <submittedName>
        <fullName evidence="2">Uncharacterized protein</fullName>
    </submittedName>
</protein>
<dbReference type="PANTHER" id="PTHR33112:SF16">
    <property type="entry name" value="HETEROKARYON INCOMPATIBILITY DOMAIN-CONTAINING PROTEIN"/>
    <property type="match status" value="1"/>
</dbReference>
<evidence type="ECO:0000313" key="2">
    <source>
        <dbReference type="EMBL" id="KAK5636081.1"/>
    </source>
</evidence>
<gene>
    <name evidence="2" type="ORF">RRF57_011793</name>
</gene>
<name>A0AAN7ZDC0_9PEZI</name>
<sequence>MSPVEPDQALEAQLQWQLVVYEFTVRPLSVETDRLPALSGIADLICRRASQTYYFSLLPAQALRGLLWLKPLYLSQKRESKRLLGGYTPSWSFASTTGRISYLPEPQYSRTFRPRVKVHDISRQFSSANPFGLGTGILSIEDHMVPVRTEEPGGPDKEYWPLAADASDSSQVTGGHPRGQSIF</sequence>
<evidence type="ECO:0000313" key="3">
    <source>
        <dbReference type="Proteomes" id="UP001305414"/>
    </source>
</evidence>
<reference evidence="2 3" key="1">
    <citation type="submission" date="2023-10" db="EMBL/GenBank/DDBJ databases">
        <title>Draft genome sequence of Xylaria bambusicola isolate GMP-LS, the root and basal stem rot pathogen of sugarcane in Indonesia.</title>
        <authorList>
            <person name="Selvaraj P."/>
            <person name="Muralishankar V."/>
            <person name="Muruganantham S."/>
            <person name="Sp S."/>
            <person name="Haryani S."/>
            <person name="Lau K.J.X."/>
            <person name="Naqvi N.I."/>
        </authorList>
    </citation>
    <scope>NUCLEOTIDE SEQUENCE [LARGE SCALE GENOMIC DNA]</scope>
    <source>
        <strain evidence="2">GMP-LS</strain>
    </source>
</reference>
<comment type="caution">
    <text evidence="2">The sequence shown here is derived from an EMBL/GenBank/DDBJ whole genome shotgun (WGS) entry which is preliminary data.</text>
</comment>
<dbReference type="EMBL" id="JAWHQM010000062">
    <property type="protein sequence ID" value="KAK5636081.1"/>
    <property type="molecule type" value="Genomic_DNA"/>
</dbReference>
<dbReference type="PANTHER" id="PTHR33112">
    <property type="entry name" value="DOMAIN PROTEIN, PUTATIVE-RELATED"/>
    <property type="match status" value="1"/>
</dbReference>
<dbReference type="AlphaFoldDB" id="A0AAN7ZDC0"/>
<feature type="compositionally biased region" description="Basic and acidic residues" evidence="1">
    <location>
        <begin position="149"/>
        <end position="159"/>
    </location>
</feature>